<name>A0A645AS33_9ZZZZ</name>
<gene>
    <name evidence="3" type="ORF">SDC9_99163</name>
</gene>
<dbReference type="InterPro" id="IPR001261">
    <property type="entry name" value="ArgE/DapE_CS"/>
</dbReference>
<accession>A0A645AS33</accession>
<evidence type="ECO:0000256" key="2">
    <source>
        <dbReference type="ARBA" id="ARBA00022801"/>
    </source>
</evidence>
<sequence length="274" mass="31597">MKVIKREKTFDFAAFNLDRLIELVDIYAPPKEETPMADFIEPLLAKYCEFTNRDAIGNVYAFRRGDPSAPTVLLSAHQDTVLYPPQDKYYIVQNGYLQLNIDLLERDRYTGNIRSVVLGGDDRCGIEIILSILETYDGPLNIKIILSTREEIGGEGISEVRRDFFQDIRFGLVLDRKFSGDIVTSIERQMLCTKKLYQHVLQSGIRTNVKDLRETVGSYSDAYFLSKRLKVDCVNISVGYYQPHTSLERIDLYAFNNCVRWVKEILESYSRNES</sequence>
<dbReference type="Gene3D" id="3.40.630.10">
    <property type="entry name" value="Zn peptidases"/>
    <property type="match status" value="1"/>
</dbReference>
<reference evidence="3" key="1">
    <citation type="submission" date="2019-08" db="EMBL/GenBank/DDBJ databases">
        <authorList>
            <person name="Kucharzyk K."/>
            <person name="Murdoch R.W."/>
            <person name="Higgins S."/>
            <person name="Loffler F."/>
        </authorList>
    </citation>
    <scope>NUCLEOTIDE SEQUENCE</scope>
</reference>
<dbReference type="SUPFAM" id="SSF53187">
    <property type="entry name" value="Zn-dependent exopeptidases"/>
    <property type="match status" value="1"/>
</dbReference>
<organism evidence="3">
    <name type="scientific">bioreactor metagenome</name>
    <dbReference type="NCBI Taxonomy" id="1076179"/>
    <lineage>
        <taxon>unclassified sequences</taxon>
        <taxon>metagenomes</taxon>
        <taxon>ecological metagenomes</taxon>
    </lineage>
</organism>
<proteinExistence type="predicted"/>
<keyword evidence="2" id="KW-0378">Hydrolase</keyword>
<dbReference type="GO" id="GO:0016787">
    <property type="term" value="F:hydrolase activity"/>
    <property type="evidence" value="ECO:0007669"/>
    <property type="project" value="UniProtKB-KW"/>
</dbReference>
<protein>
    <recommendedName>
        <fullName evidence="4">Peptidase M28 domain-containing protein</fullName>
    </recommendedName>
</protein>
<evidence type="ECO:0000313" key="3">
    <source>
        <dbReference type="EMBL" id="MPM52404.1"/>
    </source>
</evidence>
<dbReference type="AlphaFoldDB" id="A0A645AS33"/>
<dbReference type="Pfam" id="PF05343">
    <property type="entry name" value="Peptidase_M42"/>
    <property type="match status" value="1"/>
</dbReference>
<dbReference type="InterPro" id="IPR051464">
    <property type="entry name" value="Peptidase_M42_aminopept"/>
</dbReference>
<dbReference type="EMBL" id="VSSQ01013847">
    <property type="protein sequence ID" value="MPM52404.1"/>
    <property type="molecule type" value="Genomic_DNA"/>
</dbReference>
<comment type="caution">
    <text evidence="3">The sequence shown here is derived from an EMBL/GenBank/DDBJ whole genome shotgun (WGS) entry which is preliminary data.</text>
</comment>
<evidence type="ECO:0008006" key="4">
    <source>
        <dbReference type="Google" id="ProtNLM"/>
    </source>
</evidence>
<dbReference type="InterPro" id="IPR008007">
    <property type="entry name" value="Peptidase_M42"/>
</dbReference>
<keyword evidence="1" id="KW-0479">Metal-binding</keyword>
<dbReference type="PROSITE" id="PS00758">
    <property type="entry name" value="ARGE_DAPE_CPG2_1"/>
    <property type="match status" value="1"/>
</dbReference>
<dbReference type="PANTHER" id="PTHR32481">
    <property type="entry name" value="AMINOPEPTIDASE"/>
    <property type="match status" value="1"/>
</dbReference>
<dbReference type="PANTHER" id="PTHR32481:SF0">
    <property type="entry name" value="AMINOPEPTIDASE YPDE-RELATED"/>
    <property type="match status" value="1"/>
</dbReference>
<dbReference type="GO" id="GO:0046872">
    <property type="term" value="F:metal ion binding"/>
    <property type="evidence" value="ECO:0007669"/>
    <property type="project" value="UniProtKB-KW"/>
</dbReference>
<evidence type="ECO:0000256" key="1">
    <source>
        <dbReference type="ARBA" id="ARBA00022723"/>
    </source>
</evidence>